<protein>
    <submittedName>
        <fullName evidence="1">Uncharacterized protein</fullName>
    </submittedName>
</protein>
<organism evidence="1 2">
    <name type="scientific">Pyxicephalus adspersus</name>
    <name type="common">African bullfrog</name>
    <dbReference type="NCBI Taxonomy" id="30357"/>
    <lineage>
        <taxon>Eukaryota</taxon>
        <taxon>Metazoa</taxon>
        <taxon>Chordata</taxon>
        <taxon>Craniata</taxon>
        <taxon>Vertebrata</taxon>
        <taxon>Euteleostomi</taxon>
        <taxon>Amphibia</taxon>
        <taxon>Batrachia</taxon>
        <taxon>Anura</taxon>
        <taxon>Neobatrachia</taxon>
        <taxon>Ranoidea</taxon>
        <taxon>Pyxicephalidae</taxon>
        <taxon>Pyxicephalinae</taxon>
        <taxon>Pyxicephalus</taxon>
    </lineage>
</organism>
<reference evidence="1" key="1">
    <citation type="thesis" date="2020" institute="ProQuest LLC" country="789 East Eisenhower Parkway, Ann Arbor, MI, USA">
        <title>Comparative Genomics and Chromosome Evolution.</title>
        <authorList>
            <person name="Mudd A.B."/>
        </authorList>
    </citation>
    <scope>NUCLEOTIDE SEQUENCE</scope>
    <source>
        <strain evidence="1">1538</strain>
        <tissue evidence="1">Blood</tissue>
    </source>
</reference>
<sequence length="77" mass="8961">MKVNKTTTVDSCQQTKISKKSHQFWRQMSRVRGFILLLLVPKLGLKETQTIREVSTLPNFDPSKIVRTVDAGCRWKR</sequence>
<keyword evidence="2" id="KW-1185">Reference proteome</keyword>
<dbReference type="AlphaFoldDB" id="A0AAV3A2B4"/>
<dbReference type="EMBL" id="DYDO01000007">
    <property type="protein sequence ID" value="DBA20698.1"/>
    <property type="molecule type" value="Genomic_DNA"/>
</dbReference>
<proteinExistence type="predicted"/>
<accession>A0AAV3A2B4</accession>
<gene>
    <name evidence="1" type="ORF">GDO54_017450</name>
</gene>
<comment type="caution">
    <text evidence="1">The sequence shown here is derived from an EMBL/GenBank/DDBJ whole genome shotgun (WGS) entry which is preliminary data.</text>
</comment>
<dbReference type="Proteomes" id="UP001181693">
    <property type="component" value="Unassembled WGS sequence"/>
</dbReference>
<evidence type="ECO:0000313" key="1">
    <source>
        <dbReference type="EMBL" id="DBA20698.1"/>
    </source>
</evidence>
<name>A0AAV3A2B4_PYXAD</name>
<evidence type="ECO:0000313" key="2">
    <source>
        <dbReference type="Proteomes" id="UP001181693"/>
    </source>
</evidence>